<dbReference type="Gene3D" id="3.20.20.70">
    <property type="entry name" value="Aldolase class I"/>
    <property type="match status" value="1"/>
</dbReference>
<keyword evidence="7 10" id="KW-0627">Porphyrin biosynthesis</keyword>
<evidence type="ECO:0000256" key="8">
    <source>
        <dbReference type="ARBA" id="ARBA00025628"/>
    </source>
</evidence>
<dbReference type="EC" id="4.2.1.24" evidence="3 10"/>
<reference evidence="14" key="1">
    <citation type="submission" date="2021-02" db="EMBL/GenBank/DDBJ databases">
        <authorList>
            <person name="Dougan E. K."/>
            <person name="Rhodes N."/>
            <person name="Thang M."/>
            <person name="Chan C."/>
        </authorList>
    </citation>
    <scope>NUCLEOTIDE SEQUENCE</scope>
</reference>
<evidence type="ECO:0000256" key="4">
    <source>
        <dbReference type="ARBA" id="ARBA00020771"/>
    </source>
</evidence>
<evidence type="ECO:0000256" key="1">
    <source>
        <dbReference type="ARBA" id="ARBA00004694"/>
    </source>
</evidence>
<dbReference type="OrthoDB" id="1530at2759"/>
<name>A0A813GD05_POLGL</name>
<feature type="compositionally biased region" description="Low complexity" evidence="12">
    <location>
        <begin position="137"/>
        <end position="164"/>
    </location>
</feature>
<dbReference type="NCBIfam" id="NF006762">
    <property type="entry name" value="PRK09283.1"/>
    <property type="match status" value="1"/>
</dbReference>
<organism evidence="14 15">
    <name type="scientific">Polarella glacialis</name>
    <name type="common">Dinoflagellate</name>
    <dbReference type="NCBI Taxonomy" id="89957"/>
    <lineage>
        <taxon>Eukaryota</taxon>
        <taxon>Sar</taxon>
        <taxon>Alveolata</taxon>
        <taxon>Dinophyceae</taxon>
        <taxon>Suessiales</taxon>
        <taxon>Suessiaceae</taxon>
        <taxon>Polarella</taxon>
    </lineage>
</organism>
<sequence>AVSGGAAPRRRRAARVSPQELLWILGALPTSPPSSPSAPFKLQKPVGPPPVTQRPSSATQRPPPVTQMPPRIAAFPPSQVGLSHGGYIAPAPYHRPVPAPRPVSACSRNAPDSSRPASAASAPERSARRTSVGFLGAGSHPARPASARPESARAGILGAPPASAPLAPELHQSLQQGYAPELHQLVETAAFRWAERHGHTCPDLAQESSGLQVAVSESSWERSGNAGPDGAGSKRETVPGVSHPADVDKLCESVPASERTHTQQQQQQQQQQHAVLIREDCPQGGRCSFRERLRGKRVLDGGGLWNEHRADKAKELSLGEVGASALVDRSRPHLVDVLYRRSASPSTSTPRGVIREVMGPAGAGMTSEDVARRIAQKYARERHIAQRRQAADILSELHNRSLHAHLQQKDLSADSRFTSRRDTGQEESEVEEDASPSSGVRFGLRITVYGAVNLKAVDKTGPPDPFCLCELAGKPDSGCQTNICDRTLGPDWGEVLSIFPFEASDRLVLSIFDNNFDRSLLGSTWLSGERLARCSYFEGDLGLQLPRSEGKDHIAHRVSARRATYRPPEPPALSVLIEVTDSDGKPLPRKTEVAEALSKARLGAVSSIAHMRLQYDGLLLGGSKDVRAGGSAASLGSCALGWVGALRSPTVRGAPVARSNLRGCPGLASAAAESQDLPGLSLLGAAALAGATGALASRRQKGKSKICQAAARVPDGTPAPHPNPIRQRPRRNRRSPAARSMFTETRLSAENFILPLFVYEGVDDIPIASMPGVSRLGVDTGLLRVVGEAVSLGVKSVVLFPKTPDELKTATAEECFNRDGLAQRAIRNVKQAFPGVVVYTDVALDPYNTLGHDGIVSSEGVILNDETIAYLCKQAVSQAEAGADYVSPSDMMDGRVGCMRDALDAAGFTNVGIMAYSAKYASAFYGPFRDALDSAPQELPGWKVPTGKETYQQDPANYREALLEAQLDEREGADILMVKPAMPYLDVIKGLHEQSNLPIAAYHVSGEYAMLKAAAMNGWLNEKAAVLEALMSIRRAGATVILTYYALEAARWLKEDEEERLKGKNFLK</sequence>
<dbReference type="Proteomes" id="UP000654075">
    <property type="component" value="Unassembled WGS sequence"/>
</dbReference>
<dbReference type="Pfam" id="PF00168">
    <property type="entry name" value="C2"/>
    <property type="match status" value="1"/>
</dbReference>
<feature type="compositionally biased region" description="Acidic residues" evidence="12">
    <location>
        <begin position="425"/>
        <end position="434"/>
    </location>
</feature>
<keyword evidence="6 10" id="KW-0456">Lyase</keyword>
<dbReference type="Pfam" id="PF00490">
    <property type="entry name" value="ALAD"/>
    <property type="match status" value="1"/>
</dbReference>
<feature type="compositionally biased region" description="Low complexity" evidence="12">
    <location>
        <begin position="263"/>
        <end position="272"/>
    </location>
</feature>
<dbReference type="InterPro" id="IPR013785">
    <property type="entry name" value="Aldolase_TIM"/>
</dbReference>
<feature type="region of interest" description="Disordered" evidence="12">
    <location>
        <begin position="27"/>
        <end position="164"/>
    </location>
</feature>
<feature type="non-terminal residue" evidence="14">
    <location>
        <position position="1"/>
    </location>
</feature>
<evidence type="ECO:0000256" key="11">
    <source>
        <dbReference type="RuleBase" id="RU004161"/>
    </source>
</evidence>
<dbReference type="PANTHER" id="PTHR11458:SF0">
    <property type="entry name" value="DELTA-AMINOLEVULINIC ACID DEHYDRATASE"/>
    <property type="match status" value="1"/>
</dbReference>
<dbReference type="UniPathway" id="UPA00251">
    <property type="reaction ID" value="UER00318"/>
</dbReference>
<feature type="compositionally biased region" description="Low complexity" evidence="12">
    <location>
        <begin position="107"/>
        <end position="124"/>
    </location>
</feature>
<evidence type="ECO:0000256" key="5">
    <source>
        <dbReference type="ARBA" id="ARBA00023133"/>
    </source>
</evidence>
<evidence type="ECO:0000313" key="15">
    <source>
        <dbReference type="Proteomes" id="UP000654075"/>
    </source>
</evidence>
<evidence type="ECO:0000313" key="14">
    <source>
        <dbReference type="EMBL" id="CAE8625011.1"/>
    </source>
</evidence>
<dbReference type="GO" id="GO:0008270">
    <property type="term" value="F:zinc ion binding"/>
    <property type="evidence" value="ECO:0007669"/>
    <property type="project" value="TreeGrafter"/>
</dbReference>
<accession>A0A813GD05</accession>
<feature type="region of interest" description="Disordered" evidence="12">
    <location>
        <begin position="712"/>
        <end position="738"/>
    </location>
</feature>
<dbReference type="GO" id="GO:0004655">
    <property type="term" value="F:porphobilinogen synthase activity"/>
    <property type="evidence" value="ECO:0007669"/>
    <property type="project" value="UniProtKB-EC"/>
</dbReference>
<evidence type="ECO:0000256" key="9">
    <source>
        <dbReference type="ARBA" id="ARBA00047651"/>
    </source>
</evidence>
<feature type="compositionally biased region" description="Basic residues" evidence="12">
    <location>
        <begin position="727"/>
        <end position="736"/>
    </location>
</feature>
<dbReference type="InterPro" id="IPR030656">
    <property type="entry name" value="ALAD_AS"/>
</dbReference>
<feature type="domain" description="C2" evidence="13">
    <location>
        <begin position="424"/>
        <end position="541"/>
    </location>
</feature>
<dbReference type="PANTHER" id="PTHR11458">
    <property type="entry name" value="DELTA-AMINOLEVULINIC ACID DEHYDRATASE"/>
    <property type="match status" value="1"/>
</dbReference>
<dbReference type="GO" id="GO:0006782">
    <property type="term" value="P:protoporphyrinogen IX biosynthetic process"/>
    <property type="evidence" value="ECO:0007669"/>
    <property type="project" value="UniProtKB-UniPathway"/>
</dbReference>
<dbReference type="EMBL" id="CAJNNV010028552">
    <property type="protein sequence ID" value="CAE8625011.1"/>
    <property type="molecule type" value="Genomic_DNA"/>
</dbReference>
<proteinExistence type="inferred from homology"/>
<dbReference type="PROSITE" id="PS50004">
    <property type="entry name" value="C2"/>
    <property type="match status" value="1"/>
</dbReference>
<evidence type="ECO:0000256" key="7">
    <source>
        <dbReference type="ARBA" id="ARBA00023244"/>
    </source>
</evidence>
<comment type="function">
    <text evidence="8">Catalyzes an early step in the biosynthesis of tetrapyrroles. Binds two molecules of 5-aminolevulinate per subunit, each at a distinct site, and catalyzes their condensation to form porphobilinogen.</text>
</comment>
<dbReference type="SMART" id="SM01004">
    <property type="entry name" value="ALAD"/>
    <property type="match status" value="1"/>
</dbReference>
<dbReference type="GO" id="GO:0005829">
    <property type="term" value="C:cytosol"/>
    <property type="evidence" value="ECO:0007669"/>
    <property type="project" value="TreeGrafter"/>
</dbReference>
<dbReference type="PRINTS" id="PR00144">
    <property type="entry name" value="DALDHYDRTASE"/>
</dbReference>
<dbReference type="SUPFAM" id="SSF51569">
    <property type="entry name" value="Aldolase"/>
    <property type="match status" value="1"/>
</dbReference>
<gene>
    <name evidence="14" type="ORF">PGLA1383_LOCUS42078</name>
</gene>
<feature type="region of interest" description="Disordered" evidence="12">
    <location>
        <begin position="201"/>
        <end position="275"/>
    </location>
</feature>
<keyword evidence="5" id="KW-0350">Heme biosynthesis</keyword>
<evidence type="ECO:0000256" key="12">
    <source>
        <dbReference type="SAM" id="MobiDB-lite"/>
    </source>
</evidence>
<feature type="compositionally biased region" description="Basic and acidic residues" evidence="12">
    <location>
        <begin position="407"/>
        <end position="424"/>
    </location>
</feature>
<comment type="caution">
    <text evidence="14">The sequence shown here is derived from an EMBL/GenBank/DDBJ whole genome shotgun (WGS) entry which is preliminary data.</text>
</comment>
<dbReference type="CDD" id="cd04823">
    <property type="entry name" value="ALAD_PBGS_aspartate_rich"/>
    <property type="match status" value="1"/>
</dbReference>
<keyword evidence="15" id="KW-1185">Reference proteome</keyword>
<feature type="region of interest" description="Disordered" evidence="12">
    <location>
        <begin position="405"/>
        <end position="437"/>
    </location>
</feature>
<dbReference type="SMART" id="SM00239">
    <property type="entry name" value="C2"/>
    <property type="match status" value="1"/>
</dbReference>
<dbReference type="AlphaFoldDB" id="A0A813GD05"/>
<comment type="subunit">
    <text evidence="10">Homooctamer.</text>
</comment>
<dbReference type="Gene3D" id="2.60.40.150">
    <property type="entry name" value="C2 domain"/>
    <property type="match status" value="1"/>
</dbReference>
<evidence type="ECO:0000256" key="3">
    <source>
        <dbReference type="ARBA" id="ARBA00012053"/>
    </source>
</evidence>
<dbReference type="PROSITE" id="PS00169">
    <property type="entry name" value="D_ALA_DEHYDRATASE"/>
    <property type="match status" value="1"/>
</dbReference>
<dbReference type="InterPro" id="IPR001731">
    <property type="entry name" value="ALAD"/>
</dbReference>
<evidence type="ECO:0000256" key="2">
    <source>
        <dbReference type="ARBA" id="ARBA00008055"/>
    </source>
</evidence>
<dbReference type="InterPro" id="IPR000008">
    <property type="entry name" value="C2_dom"/>
</dbReference>
<comment type="similarity">
    <text evidence="2 11">Belongs to the ALAD family.</text>
</comment>
<protein>
    <recommendedName>
        <fullName evidence="4 10">Delta-aminolevulinic acid dehydratase</fullName>
        <ecNumber evidence="3 10">4.2.1.24</ecNumber>
    </recommendedName>
</protein>
<evidence type="ECO:0000256" key="6">
    <source>
        <dbReference type="ARBA" id="ARBA00023239"/>
    </source>
</evidence>
<evidence type="ECO:0000259" key="13">
    <source>
        <dbReference type="PROSITE" id="PS50004"/>
    </source>
</evidence>
<comment type="pathway">
    <text evidence="1">Porphyrin-containing compound metabolism; protoporphyrin-IX biosynthesis; coproporphyrinogen-III from 5-aminolevulinate: step 1/4.</text>
</comment>
<dbReference type="FunFam" id="3.20.20.70:FF:000019">
    <property type="entry name" value="Delta-aminolevulinic acid dehydratase"/>
    <property type="match status" value="1"/>
</dbReference>
<dbReference type="SUPFAM" id="SSF49562">
    <property type="entry name" value="C2 domain (Calcium/lipid-binding domain, CaLB)"/>
    <property type="match status" value="1"/>
</dbReference>
<dbReference type="InterPro" id="IPR035892">
    <property type="entry name" value="C2_domain_sf"/>
</dbReference>
<comment type="catalytic activity">
    <reaction evidence="9 10">
        <text>2 5-aminolevulinate = porphobilinogen + 2 H2O + H(+)</text>
        <dbReference type="Rhea" id="RHEA:24064"/>
        <dbReference type="ChEBI" id="CHEBI:15377"/>
        <dbReference type="ChEBI" id="CHEBI:15378"/>
        <dbReference type="ChEBI" id="CHEBI:58126"/>
        <dbReference type="ChEBI" id="CHEBI:356416"/>
        <dbReference type="EC" id="4.2.1.24"/>
    </reaction>
</comment>
<evidence type="ECO:0000256" key="10">
    <source>
        <dbReference type="RuleBase" id="RU000515"/>
    </source>
</evidence>
<dbReference type="CDD" id="cd00030">
    <property type="entry name" value="C2"/>
    <property type="match status" value="1"/>
</dbReference>
<feature type="compositionally biased region" description="Polar residues" evidence="12">
    <location>
        <begin position="206"/>
        <end position="222"/>
    </location>
</feature>